<comment type="caution">
    <text evidence="1">The sequence shown here is derived from an EMBL/GenBank/DDBJ whole genome shotgun (WGS) entry which is preliminary data.</text>
</comment>
<reference evidence="1 2" key="1">
    <citation type="submission" date="2024-04" db="EMBL/GenBank/DDBJ databases">
        <authorList>
            <person name="Rising A."/>
            <person name="Reimegard J."/>
            <person name="Sonavane S."/>
            <person name="Akerstrom W."/>
            <person name="Nylinder S."/>
            <person name="Hedman E."/>
            <person name="Kallberg Y."/>
        </authorList>
    </citation>
    <scope>NUCLEOTIDE SEQUENCE [LARGE SCALE GENOMIC DNA]</scope>
</reference>
<dbReference type="Proteomes" id="UP001497382">
    <property type="component" value="Unassembled WGS sequence"/>
</dbReference>
<dbReference type="SUPFAM" id="SSF69322">
    <property type="entry name" value="Tricorn protease domain 2"/>
    <property type="match status" value="1"/>
</dbReference>
<gene>
    <name evidence="1" type="ORF">LARSCL_LOCUS19796</name>
</gene>
<dbReference type="AlphaFoldDB" id="A0AAV2BK17"/>
<dbReference type="InterPro" id="IPR015943">
    <property type="entry name" value="WD40/YVTN_repeat-like_dom_sf"/>
</dbReference>
<evidence type="ECO:0000313" key="1">
    <source>
        <dbReference type="EMBL" id="CAL1296443.1"/>
    </source>
</evidence>
<accession>A0AAV2BK17</accession>
<proteinExistence type="predicted"/>
<dbReference type="EMBL" id="CAXIEN010000396">
    <property type="protein sequence ID" value="CAL1296443.1"/>
    <property type="molecule type" value="Genomic_DNA"/>
</dbReference>
<organism evidence="1 2">
    <name type="scientific">Larinioides sclopetarius</name>
    <dbReference type="NCBI Taxonomy" id="280406"/>
    <lineage>
        <taxon>Eukaryota</taxon>
        <taxon>Metazoa</taxon>
        <taxon>Ecdysozoa</taxon>
        <taxon>Arthropoda</taxon>
        <taxon>Chelicerata</taxon>
        <taxon>Arachnida</taxon>
        <taxon>Araneae</taxon>
        <taxon>Araneomorphae</taxon>
        <taxon>Entelegynae</taxon>
        <taxon>Araneoidea</taxon>
        <taxon>Araneidae</taxon>
        <taxon>Larinioides</taxon>
    </lineage>
</organism>
<sequence>MDSDRILAATERGTIHAWNALDGQEWFVISTPANRVDRIETAINNTFITWDSISQCRCLQVWDTIKGSNIATFTADYNIHECLLSHDGSSIALLMCDKDQPVLLSLKGTDHVQEKIQEE</sequence>
<name>A0AAV2BK17_9ARAC</name>
<dbReference type="Gene3D" id="2.130.10.10">
    <property type="entry name" value="YVTN repeat-like/Quinoprotein amine dehydrogenase"/>
    <property type="match status" value="1"/>
</dbReference>
<keyword evidence="2" id="KW-1185">Reference proteome</keyword>
<protein>
    <submittedName>
        <fullName evidence="1">Uncharacterized protein</fullName>
    </submittedName>
</protein>
<evidence type="ECO:0000313" key="2">
    <source>
        <dbReference type="Proteomes" id="UP001497382"/>
    </source>
</evidence>